<dbReference type="RefSeq" id="WP_019441561.1">
    <property type="nucleotide sequence ID" value="NZ_ALOE01000019.1"/>
</dbReference>
<dbReference type="OrthoDB" id="9804207at2"/>
<dbReference type="SUPFAM" id="SSF55469">
    <property type="entry name" value="FMN-dependent nitroreductase-like"/>
    <property type="match status" value="1"/>
</dbReference>
<dbReference type="CDD" id="cd02135">
    <property type="entry name" value="YdjA-like"/>
    <property type="match status" value="1"/>
</dbReference>
<evidence type="ECO:0000256" key="7">
    <source>
        <dbReference type="PIRNR" id="PIRNR000232"/>
    </source>
</evidence>
<keyword evidence="5 7" id="KW-0560">Oxidoreductase</keyword>
<sequence>MPVLDFIYQRSSCHVHEMCLPAPNNVQLKRIFQAVMSAPDHGNLRPWHLVVVANEQVPNMCELMCEAWLEEGGDIDPAKIRRLTNYLGDAPMVVVVSANITSPHAVSRRDQVLSAAAACQNILLAAEEQDIAAVWYSTDAAELPRVQQLFGLTQQQEPVAFIMLGTKKSERIKPRGEIDKHCYQWQGDGELVPLFALEENDHAV</sequence>
<name>A0A5J6WPR0_MORMI</name>
<dbReference type="AlphaFoldDB" id="A0A5J6WPR0"/>
<feature type="binding site" description="in other chain" evidence="8">
    <location>
        <begin position="10"/>
        <end position="12"/>
    </location>
    <ligand>
        <name>FMN</name>
        <dbReference type="ChEBI" id="CHEBI:58210"/>
        <note>ligand shared between dimeric partners</note>
    </ligand>
</feature>
<keyword evidence="2 7" id="KW-0285">Flavoprotein</keyword>
<evidence type="ECO:0000256" key="2">
    <source>
        <dbReference type="ARBA" id="ARBA00022630"/>
    </source>
</evidence>
<evidence type="ECO:0000256" key="5">
    <source>
        <dbReference type="ARBA" id="ARBA00023002"/>
    </source>
</evidence>
<comment type="cofactor">
    <cofactor evidence="8">
        <name>FMN</name>
        <dbReference type="ChEBI" id="CHEBI:58210"/>
    </cofactor>
    <text evidence="8">Binds 1 FMN per subunit.</text>
</comment>
<dbReference type="InterPro" id="IPR052530">
    <property type="entry name" value="NAD(P)H_nitroreductase"/>
</dbReference>
<keyword evidence="3 7" id="KW-0288">FMN</keyword>
<evidence type="ECO:0000256" key="8">
    <source>
        <dbReference type="PIRSR" id="PIRSR000232-1"/>
    </source>
</evidence>
<feature type="binding site" description="in other chain" evidence="8">
    <location>
        <begin position="135"/>
        <end position="137"/>
    </location>
    <ligand>
        <name>FMN</name>
        <dbReference type="ChEBI" id="CHEBI:58210"/>
        <note>ligand shared between dimeric partners</note>
    </ligand>
</feature>
<evidence type="ECO:0000256" key="1">
    <source>
        <dbReference type="ARBA" id="ARBA00007118"/>
    </source>
</evidence>
<dbReference type="EC" id="1.-.-.-" evidence="7"/>
<dbReference type="PIRSF" id="PIRSF000232">
    <property type="entry name" value="YdjA"/>
    <property type="match status" value="1"/>
</dbReference>
<protein>
    <recommendedName>
        <fullName evidence="7">Putative NAD(P)H nitroreductase</fullName>
        <ecNumber evidence="7">1.-.-.-</ecNumber>
    </recommendedName>
</protein>
<dbReference type="KEGG" id="mmaa:FR932_14180"/>
<accession>A0A5J6WPR0</accession>
<feature type="domain" description="Nitroreductase" evidence="9">
    <location>
        <begin position="27"/>
        <end position="165"/>
    </location>
</feature>
<dbReference type="PANTHER" id="PTHR43821">
    <property type="entry name" value="NAD(P)H NITROREDUCTASE YDJA-RELATED"/>
    <property type="match status" value="1"/>
</dbReference>
<evidence type="ECO:0000256" key="6">
    <source>
        <dbReference type="ARBA" id="ARBA00023027"/>
    </source>
</evidence>
<dbReference type="Gene3D" id="3.40.109.10">
    <property type="entry name" value="NADH Oxidase"/>
    <property type="match status" value="1"/>
</dbReference>
<keyword evidence="11" id="KW-1185">Reference proteome</keyword>
<dbReference type="PANTHER" id="PTHR43821:SF1">
    <property type="entry name" value="NAD(P)H NITROREDUCTASE YDJA-RELATED"/>
    <property type="match status" value="1"/>
</dbReference>
<dbReference type="GO" id="GO:0016491">
    <property type="term" value="F:oxidoreductase activity"/>
    <property type="evidence" value="ECO:0007669"/>
    <property type="project" value="UniProtKB-UniRule"/>
</dbReference>
<evidence type="ECO:0000313" key="11">
    <source>
        <dbReference type="Proteomes" id="UP000327424"/>
    </source>
</evidence>
<dbReference type="EMBL" id="CP044399">
    <property type="protein sequence ID" value="QFI38920.1"/>
    <property type="molecule type" value="Genomic_DNA"/>
</dbReference>
<keyword evidence="4 7" id="KW-0521">NADP</keyword>
<evidence type="ECO:0000256" key="3">
    <source>
        <dbReference type="ARBA" id="ARBA00022643"/>
    </source>
</evidence>
<dbReference type="InterPro" id="IPR000415">
    <property type="entry name" value="Nitroreductase-like"/>
</dbReference>
<keyword evidence="6 7" id="KW-0520">NAD</keyword>
<evidence type="ECO:0000256" key="4">
    <source>
        <dbReference type="ARBA" id="ARBA00022857"/>
    </source>
</evidence>
<dbReference type="InterPro" id="IPR029479">
    <property type="entry name" value="Nitroreductase"/>
</dbReference>
<dbReference type="InterPro" id="IPR026021">
    <property type="entry name" value="YdjA-like"/>
</dbReference>
<reference evidence="10 11" key="1">
    <citation type="submission" date="2019-09" db="EMBL/GenBank/DDBJ databases">
        <title>Hybrid Assembly of the complete Genome of the Deep-Sea Bacterium Moritella marina from long Nanopore and Illumina reads.</title>
        <authorList>
            <person name="Magin S."/>
            <person name="Georgoulis A."/>
            <person name="Papadimitriou K."/>
            <person name="Iliakis G."/>
            <person name="Vorgias C.E."/>
        </authorList>
    </citation>
    <scope>NUCLEOTIDE SEQUENCE [LARGE SCALE GENOMIC DNA]</scope>
    <source>
        <strain evidence="10 11">MP-1</strain>
    </source>
</reference>
<gene>
    <name evidence="10" type="ORF">FR932_14180</name>
</gene>
<dbReference type="Proteomes" id="UP000327424">
    <property type="component" value="Chromosome"/>
</dbReference>
<proteinExistence type="inferred from homology"/>
<dbReference type="Pfam" id="PF00881">
    <property type="entry name" value="Nitroreductase"/>
    <property type="match status" value="1"/>
</dbReference>
<feature type="binding site" evidence="8">
    <location>
        <position position="41"/>
    </location>
    <ligand>
        <name>FMN</name>
        <dbReference type="ChEBI" id="CHEBI:58210"/>
        <note>ligand shared between dimeric partners</note>
    </ligand>
</feature>
<organism evidence="10 11">
    <name type="scientific">Moritella marina ATCC 15381</name>
    <dbReference type="NCBI Taxonomy" id="1202962"/>
    <lineage>
        <taxon>Bacteria</taxon>
        <taxon>Pseudomonadati</taxon>
        <taxon>Pseudomonadota</taxon>
        <taxon>Gammaproteobacteria</taxon>
        <taxon>Alteromonadales</taxon>
        <taxon>Moritellaceae</taxon>
        <taxon>Moritella</taxon>
    </lineage>
</organism>
<evidence type="ECO:0000313" key="10">
    <source>
        <dbReference type="EMBL" id="QFI38920.1"/>
    </source>
</evidence>
<evidence type="ECO:0000259" key="9">
    <source>
        <dbReference type="Pfam" id="PF00881"/>
    </source>
</evidence>
<comment type="similarity">
    <text evidence="1 7">Belongs to the nitroreductase family.</text>
</comment>